<dbReference type="InterPro" id="IPR041796">
    <property type="entry name" value="Mre11_N"/>
</dbReference>
<feature type="domain" description="Calcineurin-like phosphoesterase" evidence="5">
    <location>
        <begin position="1"/>
        <end position="249"/>
    </location>
</feature>
<evidence type="ECO:0000256" key="2">
    <source>
        <dbReference type="ARBA" id="ARBA00022801"/>
    </source>
</evidence>
<keyword evidence="4" id="KW-0235">DNA replication</keyword>
<dbReference type="GO" id="GO:0004519">
    <property type="term" value="F:endonuclease activity"/>
    <property type="evidence" value="ECO:0007669"/>
    <property type="project" value="UniProtKB-KW"/>
</dbReference>
<dbReference type="Proteomes" id="UP000255423">
    <property type="component" value="Unassembled WGS sequence"/>
</dbReference>
<keyword evidence="2 4" id="KW-0378">Hydrolase</keyword>
<keyword evidence="3 4" id="KW-0269">Exonuclease</keyword>
<evidence type="ECO:0000256" key="3">
    <source>
        <dbReference type="ARBA" id="ARBA00022839"/>
    </source>
</evidence>
<dbReference type="SUPFAM" id="SSF56300">
    <property type="entry name" value="Metallo-dependent phosphatases"/>
    <property type="match status" value="1"/>
</dbReference>
<evidence type="ECO:0000256" key="4">
    <source>
        <dbReference type="RuleBase" id="RU363069"/>
    </source>
</evidence>
<evidence type="ECO:0000313" key="7">
    <source>
        <dbReference type="Proteomes" id="UP000255423"/>
    </source>
</evidence>
<dbReference type="RefSeq" id="WP_109572884.1">
    <property type="nucleotide sequence ID" value="NZ_UHJL01000002.1"/>
</dbReference>
<evidence type="ECO:0000313" key="6">
    <source>
        <dbReference type="EMBL" id="SUQ24376.1"/>
    </source>
</evidence>
<dbReference type="PANTHER" id="PTHR30337:SF0">
    <property type="entry name" value="NUCLEASE SBCCD SUBUNIT D"/>
    <property type="match status" value="1"/>
</dbReference>
<dbReference type="InterPro" id="IPR004843">
    <property type="entry name" value="Calcineurin-like_PHP"/>
</dbReference>
<dbReference type="InterPro" id="IPR029052">
    <property type="entry name" value="Metallo-depent_PP-like"/>
</dbReference>
<gene>
    <name evidence="4" type="primary">sbcD</name>
    <name evidence="6" type="ORF">SAMN05661053_1776</name>
</gene>
<dbReference type="GO" id="GO:0006260">
    <property type="term" value="P:DNA replication"/>
    <property type="evidence" value="ECO:0007669"/>
    <property type="project" value="UniProtKB-KW"/>
</dbReference>
<evidence type="ECO:0000259" key="5">
    <source>
        <dbReference type="Pfam" id="PF00149"/>
    </source>
</evidence>
<organism evidence="6 7">
    <name type="scientific">Fibrobacter succinogenes</name>
    <name type="common">Bacteroides succinogenes</name>
    <dbReference type="NCBI Taxonomy" id="833"/>
    <lineage>
        <taxon>Bacteria</taxon>
        <taxon>Pseudomonadati</taxon>
        <taxon>Fibrobacterota</taxon>
        <taxon>Fibrobacteria</taxon>
        <taxon>Fibrobacterales</taxon>
        <taxon>Fibrobacteraceae</taxon>
        <taxon>Fibrobacter</taxon>
    </lineage>
</organism>
<comment type="function">
    <text evidence="4">SbcCD cleaves DNA hairpin structures. These structures can inhibit DNA replication and are intermediates in certain DNA recombination reactions. The complex acts as a 3'-&gt;5' double strand exonuclease that can open hairpins. It also has a 5' single-strand endonuclease activity.</text>
</comment>
<comment type="subunit">
    <text evidence="4">Heterodimer of SbcC and SbcD.</text>
</comment>
<proteinExistence type="inferred from homology"/>
<keyword evidence="4" id="KW-0233">DNA recombination</keyword>
<dbReference type="InterPro" id="IPR050535">
    <property type="entry name" value="DNA_Repair-Maintenance_Comp"/>
</dbReference>
<keyword evidence="4" id="KW-0255">Endonuclease</keyword>
<dbReference type="EMBL" id="UHJL01000002">
    <property type="protein sequence ID" value="SUQ24376.1"/>
    <property type="molecule type" value="Genomic_DNA"/>
</dbReference>
<dbReference type="InterPro" id="IPR004593">
    <property type="entry name" value="SbcD"/>
</dbReference>
<comment type="similarity">
    <text evidence="4">Belongs to the SbcD family.</text>
</comment>
<keyword evidence="1 4" id="KW-0540">Nuclease</keyword>
<protein>
    <recommendedName>
        <fullName evidence="4">Nuclease SbcCD subunit D</fullName>
    </recommendedName>
</protein>
<dbReference type="GO" id="GO:0006310">
    <property type="term" value="P:DNA recombination"/>
    <property type="evidence" value="ECO:0007669"/>
    <property type="project" value="UniProtKB-KW"/>
</dbReference>
<dbReference type="GO" id="GO:0008408">
    <property type="term" value="F:3'-5' exonuclease activity"/>
    <property type="evidence" value="ECO:0007669"/>
    <property type="project" value="InterPro"/>
</dbReference>
<reference evidence="6 7" key="1">
    <citation type="submission" date="2017-08" db="EMBL/GenBank/DDBJ databases">
        <authorList>
            <person name="de Groot N.N."/>
        </authorList>
    </citation>
    <scope>NUCLEOTIDE SEQUENCE [LARGE SCALE GENOMIC DNA]</scope>
    <source>
        <strain evidence="6 7">HM2</strain>
    </source>
</reference>
<dbReference type="PANTHER" id="PTHR30337">
    <property type="entry name" value="COMPONENT OF ATP-DEPENDENT DSDNA EXONUCLEASE"/>
    <property type="match status" value="1"/>
</dbReference>
<evidence type="ECO:0000256" key="1">
    <source>
        <dbReference type="ARBA" id="ARBA00022722"/>
    </source>
</evidence>
<sequence length="431" mass="47975">MKFIHTADWHLGNMMHDIDRTDETAAFLKWLKSEIERVGAQALIIAGDIFDVVNPSNVAKTQYYKFLASLLKTNCTNIVVVGGNHDSGSLLDAPGGVLEALNIKVVGSINDRKVEDLVVELKDGSENVIGICCAVPFMRNLELEQFYKECGDAVSDEDLLKRLYADVYRYAVELRGDRNIPIIATGHLYASNLSGRNGDERESSADGNAAIPENSVEDGVREVIGTLGNVDISTFPSELDYVALGHIHYASMVAKNPKVRYSGSPFVMGFDESNCKRVVLTVDVKPNEAPVVEKAEVPKSMRFEQFKGDLETLKRDLRNLEKELVANPMETYVDLLLTTGNFVNLNDALEAEESGKHFVVKRHRVSREVLRGANAFDDCVESTKQYTKEDYFRMLIASNAQESDESEVVKNQYNKFISLFNEAVAKAQDNV</sequence>
<dbReference type="AlphaFoldDB" id="A0A380S725"/>
<dbReference type="Pfam" id="PF00149">
    <property type="entry name" value="Metallophos"/>
    <property type="match status" value="1"/>
</dbReference>
<name>A0A380S725_FIBSU</name>
<dbReference type="CDD" id="cd00840">
    <property type="entry name" value="MPP_Mre11_N"/>
    <property type="match status" value="1"/>
</dbReference>
<dbReference type="NCBIfam" id="TIGR00619">
    <property type="entry name" value="sbcd"/>
    <property type="match status" value="1"/>
</dbReference>
<dbReference type="Gene3D" id="3.60.21.10">
    <property type="match status" value="1"/>
</dbReference>
<accession>A0A380S725</accession>